<dbReference type="SUPFAM" id="SSF55874">
    <property type="entry name" value="ATPase domain of HSP90 chaperone/DNA topoisomerase II/histidine kinase"/>
    <property type="match status" value="1"/>
</dbReference>
<feature type="transmembrane region" description="Helical" evidence="14">
    <location>
        <begin position="183"/>
        <end position="203"/>
    </location>
</feature>
<evidence type="ECO:0000256" key="7">
    <source>
        <dbReference type="ARBA" id="ARBA00022692"/>
    </source>
</evidence>
<keyword evidence="9" id="KW-0418">Kinase</keyword>
<dbReference type="InterPro" id="IPR003660">
    <property type="entry name" value="HAMP_dom"/>
</dbReference>
<dbReference type="InterPro" id="IPR050398">
    <property type="entry name" value="HssS/ArlS-like"/>
</dbReference>
<dbReference type="PANTHER" id="PTHR45528">
    <property type="entry name" value="SENSOR HISTIDINE KINASE CPXA"/>
    <property type="match status" value="1"/>
</dbReference>
<comment type="subcellular location">
    <subcellularLocation>
        <location evidence="2">Cell membrane</location>
        <topology evidence="2">Multi-pass membrane protein</topology>
    </subcellularLocation>
</comment>
<dbReference type="SUPFAM" id="SSF47384">
    <property type="entry name" value="Homodimeric domain of signal transducing histidine kinase"/>
    <property type="match status" value="1"/>
</dbReference>
<dbReference type="InterPro" id="IPR003661">
    <property type="entry name" value="HisK_dim/P_dom"/>
</dbReference>
<keyword evidence="4" id="KW-1003">Cell membrane</keyword>
<dbReference type="GO" id="GO:0000155">
    <property type="term" value="F:phosphorelay sensor kinase activity"/>
    <property type="evidence" value="ECO:0007669"/>
    <property type="project" value="InterPro"/>
</dbReference>
<dbReference type="EC" id="2.7.13.3" evidence="3"/>
<evidence type="ECO:0000256" key="9">
    <source>
        <dbReference type="ARBA" id="ARBA00022777"/>
    </source>
</evidence>
<sequence>MTITRRLFFIQLFIALVLVSGMFLFVQWSFDRGFIRYIDEREQQITDSLVDELATVYTADGGWDKLASSPVRWLQLVTSVVGMPLTGKRLERRAQHIIDQGWPPKQAQKPPEGVPEPLELRMRLLDAQSKVIYGSADEPLSELVLYPVIIDNGVTVGFLGLVKDKTVFSAAHDLQFSEQQNQAYFMIALVMLLLSVGVALPLAHHLVGPIKDLTLATRRLASGDYTARIEHQSNDEVGQLARDFNELALTLSNNEALRRRWVADISHELRTPLSILLGEIDALRDGVYTLDDNALGSLHQEAQLMSRLINDLYELSMSDIGALDYHKVPLDLGAAARDALEGFSPGLTEKSIRVETHGLDDIRAVVFADPDRIDQLLSNLLQNTLRYTDANGCARMTLTQRDKRVYLTLEDSAPAVQASELPKLFDRLYRADSSRNRKTGGTGLGLAICQNIAEAHTGILTVALSSLGGLCFTIELPLIMEETV</sequence>
<keyword evidence="8" id="KW-0547">Nucleotide-binding</keyword>
<feature type="transmembrane region" description="Helical" evidence="14">
    <location>
        <begin position="143"/>
        <end position="162"/>
    </location>
</feature>
<dbReference type="CDD" id="cd00082">
    <property type="entry name" value="HisKA"/>
    <property type="match status" value="1"/>
</dbReference>
<gene>
    <name evidence="17" type="ORF">EH243_13705</name>
</gene>
<dbReference type="PRINTS" id="PR00344">
    <property type="entry name" value="BCTRLSENSOR"/>
</dbReference>
<dbReference type="InterPro" id="IPR036890">
    <property type="entry name" value="HATPase_C_sf"/>
</dbReference>
<dbReference type="PANTHER" id="PTHR45528:SF1">
    <property type="entry name" value="SENSOR HISTIDINE KINASE CPXA"/>
    <property type="match status" value="1"/>
</dbReference>
<keyword evidence="5" id="KW-0597">Phosphoprotein</keyword>
<evidence type="ECO:0000256" key="3">
    <source>
        <dbReference type="ARBA" id="ARBA00012438"/>
    </source>
</evidence>
<dbReference type="GO" id="GO:0005886">
    <property type="term" value="C:plasma membrane"/>
    <property type="evidence" value="ECO:0007669"/>
    <property type="project" value="UniProtKB-SubCell"/>
</dbReference>
<dbReference type="Gene3D" id="3.30.565.10">
    <property type="entry name" value="Histidine kinase-like ATPase, C-terminal domain"/>
    <property type="match status" value="1"/>
</dbReference>
<dbReference type="Pfam" id="PF00672">
    <property type="entry name" value="HAMP"/>
    <property type="match status" value="1"/>
</dbReference>
<keyword evidence="10" id="KW-0067">ATP-binding</keyword>
<evidence type="ECO:0000256" key="6">
    <source>
        <dbReference type="ARBA" id="ARBA00022679"/>
    </source>
</evidence>
<dbReference type="SUPFAM" id="SSF158472">
    <property type="entry name" value="HAMP domain-like"/>
    <property type="match status" value="1"/>
</dbReference>
<evidence type="ECO:0000256" key="4">
    <source>
        <dbReference type="ARBA" id="ARBA00022475"/>
    </source>
</evidence>
<dbReference type="InterPro" id="IPR036097">
    <property type="entry name" value="HisK_dim/P_sf"/>
</dbReference>
<feature type="domain" description="Histidine kinase" evidence="15">
    <location>
        <begin position="264"/>
        <end position="480"/>
    </location>
</feature>
<evidence type="ECO:0000313" key="17">
    <source>
        <dbReference type="EMBL" id="RTE65114.1"/>
    </source>
</evidence>
<dbReference type="CDD" id="cd06225">
    <property type="entry name" value="HAMP"/>
    <property type="match status" value="1"/>
</dbReference>
<dbReference type="GO" id="GO:0005524">
    <property type="term" value="F:ATP binding"/>
    <property type="evidence" value="ECO:0007669"/>
    <property type="project" value="UniProtKB-KW"/>
</dbReference>
<dbReference type="Gene3D" id="6.10.340.10">
    <property type="match status" value="1"/>
</dbReference>
<evidence type="ECO:0000256" key="5">
    <source>
        <dbReference type="ARBA" id="ARBA00022553"/>
    </source>
</evidence>
<evidence type="ECO:0000313" key="18">
    <source>
        <dbReference type="Proteomes" id="UP000283087"/>
    </source>
</evidence>
<dbReference type="Pfam" id="PF02518">
    <property type="entry name" value="HATPase_c"/>
    <property type="match status" value="1"/>
</dbReference>
<comment type="catalytic activity">
    <reaction evidence="1">
        <text>ATP + protein L-histidine = ADP + protein N-phospho-L-histidine.</text>
        <dbReference type="EC" id="2.7.13.3"/>
    </reaction>
</comment>
<evidence type="ECO:0000256" key="10">
    <source>
        <dbReference type="ARBA" id="ARBA00022840"/>
    </source>
</evidence>
<keyword evidence="12" id="KW-0902">Two-component regulatory system</keyword>
<dbReference type="InterPro" id="IPR005467">
    <property type="entry name" value="His_kinase_dom"/>
</dbReference>
<keyword evidence="11 14" id="KW-1133">Transmembrane helix</keyword>
<proteinExistence type="predicted"/>
<evidence type="ECO:0000256" key="14">
    <source>
        <dbReference type="SAM" id="Phobius"/>
    </source>
</evidence>
<dbReference type="InterPro" id="IPR003594">
    <property type="entry name" value="HATPase_dom"/>
</dbReference>
<protein>
    <recommendedName>
        <fullName evidence="3">histidine kinase</fullName>
        <ecNumber evidence="3">2.7.13.3</ecNumber>
    </recommendedName>
</protein>
<feature type="transmembrane region" description="Helical" evidence="14">
    <location>
        <begin position="7"/>
        <end position="30"/>
    </location>
</feature>
<evidence type="ECO:0000259" key="15">
    <source>
        <dbReference type="PROSITE" id="PS50109"/>
    </source>
</evidence>
<dbReference type="EMBL" id="RQXW01000013">
    <property type="protein sequence ID" value="RTE65114.1"/>
    <property type="molecule type" value="Genomic_DNA"/>
</dbReference>
<evidence type="ECO:0000256" key="12">
    <source>
        <dbReference type="ARBA" id="ARBA00023012"/>
    </source>
</evidence>
<evidence type="ECO:0000256" key="13">
    <source>
        <dbReference type="ARBA" id="ARBA00023136"/>
    </source>
</evidence>
<keyword evidence="6" id="KW-0808">Transferase</keyword>
<name>A0A430KNZ0_9GAMM</name>
<evidence type="ECO:0000256" key="1">
    <source>
        <dbReference type="ARBA" id="ARBA00000085"/>
    </source>
</evidence>
<keyword evidence="7 14" id="KW-0812">Transmembrane</keyword>
<evidence type="ECO:0000259" key="16">
    <source>
        <dbReference type="PROSITE" id="PS50885"/>
    </source>
</evidence>
<dbReference type="PROSITE" id="PS50885">
    <property type="entry name" value="HAMP"/>
    <property type="match status" value="1"/>
</dbReference>
<dbReference type="OrthoDB" id="9804645at2"/>
<keyword evidence="18" id="KW-1185">Reference proteome</keyword>
<dbReference type="SMART" id="SM00387">
    <property type="entry name" value="HATPase_c"/>
    <property type="match status" value="1"/>
</dbReference>
<dbReference type="Pfam" id="PF00512">
    <property type="entry name" value="HisKA"/>
    <property type="match status" value="1"/>
</dbReference>
<feature type="domain" description="HAMP" evidence="16">
    <location>
        <begin position="204"/>
        <end position="256"/>
    </location>
</feature>
<organism evidence="17 18">
    <name type="scientific">Amphritea opalescens</name>
    <dbReference type="NCBI Taxonomy" id="2490544"/>
    <lineage>
        <taxon>Bacteria</taxon>
        <taxon>Pseudomonadati</taxon>
        <taxon>Pseudomonadota</taxon>
        <taxon>Gammaproteobacteria</taxon>
        <taxon>Oceanospirillales</taxon>
        <taxon>Oceanospirillaceae</taxon>
        <taxon>Amphritea</taxon>
    </lineage>
</organism>
<accession>A0A430KNZ0</accession>
<dbReference type="PROSITE" id="PS50109">
    <property type="entry name" value="HIS_KIN"/>
    <property type="match status" value="1"/>
</dbReference>
<dbReference type="Gene3D" id="1.10.287.130">
    <property type="match status" value="1"/>
</dbReference>
<evidence type="ECO:0000256" key="11">
    <source>
        <dbReference type="ARBA" id="ARBA00022989"/>
    </source>
</evidence>
<evidence type="ECO:0000256" key="8">
    <source>
        <dbReference type="ARBA" id="ARBA00022741"/>
    </source>
</evidence>
<keyword evidence="13 14" id="KW-0472">Membrane</keyword>
<dbReference type="SMART" id="SM00388">
    <property type="entry name" value="HisKA"/>
    <property type="match status" value="1"/>
</dbReference>
<dbReference type="SMART" id="SM00304">
    <property type="entry name" value="HAMP"/>
    <property type="match status" value="1"/>
</dbReference>
<comment type="caution">
    <text evidence="17">The sequence shown here is derived from an EMBL/GenBank/DDBJ whole genome shotgun (WGS) entry which is preliminary data.</text>
</comment>
<evidence type="ECO:0000256" key="2">
    <source>
        <dbReference type="ARBA" id="ARBA00004651"/>
    </source>
</evidence>
<reference evidence="17 18" key="1">
    <citation type="submission" date="2018-11" db="EMBL/GenBank/DDBJ databases">
        <title>The draft genome sequence of Amphritea opalescens ANRC-JH13T.</title>
        <authorList>
            <person name="Fang Z."/>
            <person name="Zhang Y."/>
            <person name="Han X."/>
        </authorList>
    </citation>
    <scope>NUCLEOTIDE SEQUENCE [LARGE SCALE GENOMIC DNA]</scope>
    <source>
        <strain evidence="17 18">ANRC-JH13</strain>
    </source>
</reference>
<dbReference type="Proteomes" id="UP000283087">
    <property type="component" value="Unassembled WGS sequence"/>
</dbReference>
<dbReference type="RefSeq" id="WP_126159244.1">
    <property type="nucleotide sequence ID" value="NZ_RQXW01000013.1"/>
</dbReference>
<dbReference type="InterPro" id="IPR004358">
    <property type="entry name" value="Sig_transdc_His_kin-like_C"/>
</dbReference>
<dbReference type="AlphaFoldDB" id="A0A430KNZ0"/>